<evidence type="ECO:0000313" key="1">
    <source>
        <dbReference type="EMBL" id="MFC3532044.1"/>
    </source>
</evidence>
<accession>A0ABV7RCH3</accession>
<sequence>MMIFLFRNGNKRVITQIKPPFVNLVDGGGRRDAGRAGGRATEQLFDFRQSMTSVWRARCVKSLQCCG</sequence>
<dbReference type="Proteomes" id="UP001595741">
    <property type="component" value="Unassembled WGS sequence"/>
</dbReference>
<organism evidence="1 2">
    <name type="scientific">Vogesella facilis</name>
    <dbReference type="NCBI Taxonomy" id="1655232"/>
    <lineage>
        <taxon>Bacteria</taxon>
        <taxon>Pseudomonadati</taxon>
        <taxon>Pseudomonadota</taxon>
        <taxon>Betaproteobacteria</taxon>
        <taxon>Neisseriales</taxon>
        <taxon>Chromobacteriaceae</taxon>
        <taxon>Vogesella</taxon>
    </lineage>
</organism>
<dbReference type="RefSeq" id="WP_386090289.1">
    <property type="nucleotide sequence ID" value="NZ_JBHRXN010000015.1"/>
</dbReference>
<name>A0ABV7RCH3_9NEIS</name>
<evidence type="ECO:0000313" key="2">
    <source>
        <dbReference type="Proteomes" id="UP001595741"/>
    </source>
</evidence>
<proteinExistence type="predicted"/>
<dbReference type="EMBL" id="JBHRXN010000015">
    <property type="protein sequence ID" value="MFC3532044.1"/>
    <property type="molecule type" value="Genomic_DNA"/>
</dbReference>
<protein>
    <submittedName>
        <fullName evidence="1">Uncharacterized protein</fullName>
    </submittedName>
</protein>
<keyword evidence="2" id="KW-1185">Reference proteome</keyword>
<reference evidence="2" key="1">
    <citation type="journal article" date="2019" name="Int. J. Syst. Evol. Microbiol.">
        <title>The Global Catalogue of Microorganisms (GCM) 10K type strain sequencing project: providing services to taxonomists for standard genome sequencing and annotation.</title>
        <authorList>
            <consortium name="The Broad Institute Genomics Platform"/>
            <consortium name="The Broad Institute Genome Sequencing Center for Infectious Disease"/>
            <person name="Wu L."/>
            <person name="Ma J."/>
        </authorList>
    </citation>
    <scope>NUCLEOTIDE SEQUENCE [LARGE SCALE GENOMIC DNA]</scope>
    <source>
        <strain evidence="2">KCTC 42742</strain>
    </source>
</reference>
<gene>
    <name evidence="1" type="ORF">ACFOLG_07580</name>
</gene>
<comment type="caution">
    <text evidence="1">The sequence shown here is derived from an EMBL/GenBank/DDBJ whole genome shotgun (WGS) entry which is preliminary data.</text>
</comment>